<accession>A0AAD5V3H5</accession>
<comment type="caution">
    <text evidence="3">The sequence shown here is derived from an EMBL/GenBank/DDBJ whole genome shotgun (WGS) entry which is preliminary data.</text>
</comment>
<reference evidence="3" key="1">
    <citation type="submission" date="2022-07" db="EMBL/GenBank/DDBJ databases">
        <title>Genome Sequence of Physisporinus lineatus.</title>
        <authorList>
            <person name="Buettner E."/>
        </authorList>
    </citation>
    <scope>NUCLEOTIDE SEQUENCE</scope>
    <source>
        <strain evidence="3">VT162</strain>
    </source>
</reference>
<proteinExistence type="predicted"/>
<feature type="transmembrane region" description="Helical" evidence="2">
    <location>
        <begin position="12"/>
        <end position="31"/>
    </location>
</feature>
<feature type="transmembrane region" description="Helical" evidence="2">
    <location>
        <begin position="77"/>
        <end position="98"/>
    </location>
</feature>
<keyword evidence="2" id="KW-1133">Transmembrane helix</keyword>
<feature type="transmembrane region" description="Helical" evidence="2">
    <location>
        <begin position="118"/>
        <end position="139"/>
    </location>
</feature>
<organism evidence="3 4">
    <name type="scientific">Meripilus lineatus</name>
    <dbReference type="NCBI Taxonomy" id="2056292"/>
    <lineage>
        <taxon>Eukaryota</taxon>
        <taxon>Fungi</taxon>
        <taxon>Dikarya</taxon>
        <taxon>Basidiomycota</taxon>
        <taxon>Agaricomycotina</taxon>
        <taxon>Agaricomycetes</taxon>
        <taxon>Polyporales</taxon>
        <taxon>Meripilaceae</taxon>
        <taxon>Meripilus</taxon>
    </lineage>
</organism>
<keyword evidence="2" id="KW-0472">Membrane</keyword>
<feature type="region of interest" description="Disordered" evidence="1">
    <location>
        <begin position="221"/>
        <end position="253"/>
    </location>
</feature>
<evidence type="ECO:0000313" key="3">
    <source>
        <dbReference type="EMBL" id="KAJ3485321.1"/>
    </source>
</evidence>
<name>A0AAD5V3H5_9APHY</name>
<dbReference type="Proteomes" id="UP001212997">
    <property type="component" value="Unassembled WGS sequence"/>
</dbReference>
<evidence type="ECO:0000256" key="1">
    <source>
        <dbReference type="SAM" id="MobiDB-lite"/>
    </source>
</evidence>
<gene>
    <name evidence="3" type="ORF">NLI96_g5037</name>
</gene>
<feature type="transmembrane region" description="Helical" evidence="2">
    <location>
        <begin position="159"/>
        <end position="180"/>
    </location>
</feature>
<keyword evidence="4" id="KW-1185">Reference proteome</keyword>
<evidence type="ECO:0000256" key="2">
    <source>
        <dbReference type="SAM" id="Phobius"/>
    </source>
</evidence>
<keyword evidence="2" id="KW-0812">Transmembrane</keyword>
<protein>
    <submittedName>
        <fullName evidence="3">Uncharacterized protein</fullName>
    </submittedName>
</protein>
<dbReference type="AlphaFoldDB" id="A0AAD5V3H5"/>
<evidence type="ECO:0000313" key="4">
    <source>
        <dbReference type="Proteomes" id="UP001212997"/>
    </source>
</evidence>
<feature type="compositionally biased region" description="Polar residues" evidence="1">
    <location>
        <begin position="225"/>
        <end position="243"/>
    </location>
</feature>
<sequence length="303" mass="32944">MVDWNSQEQLISNAASFLKITHVFAGFYLLVWIDTSSEIDCQALLRAIGVGMLFSFCLASMNLAIRAMVVWSMSRYVVIPLCILTAALWAVGGASVVMYAQWDPVNNQCVVTKTSHDLFAAAILYSSCMDFLALVLCAAKLLPKRSYSQLPELMFKDGLAYFVVAFVLSIPLAVLAILDLNPVMDFLFIGPAAAINTTVASRAVRRLSNFSSGSKGPAVYVTAGGPQQSDTSKTSHPSVNIQSDRSRLRSPVKGPVSGIHVEMETFTTAHDADERQGLYGQDVKYGGLEDVEKGQQTVLRDDV</sequence>
<dbReference type="EMBL" id="JANAWD010000157">
    <property type="protein sequence ID" value="KAJ3485321.1"/>
    <property type="molecule type" value="Genomic_DNA"/>
</dbReference>
<feature type="transmembrane region" description="Helical" evidence="2">
    <location>
        <begin position="43"/>
        <end position="65"/>
    </location>
</feature>